<dbReference type="EMBL" id="CAFBOS010000252">
    <property type="protein sequence ID" value="CAB5022307.1"/>
    <property type="molecule type" value="Genomic_DNA"/>
</dbReference>
<dbReference type="Gene3D" id="1.10.3210.10">
    <property type="entry name" value="Hypothetical protein af1432"/>
    <property type="match status" value="1"/>
</dbReference>
<name>A0A6J7GN86_9ZZZZ</name>
<dbReference type="SUPFAM" id="SSF109604">
    <property type="entry name" value="HD-domain/PDEase-like"/>
    <property type="match status" value="1"/>
</dbReference>
<evidence type="ECO:0000259" key="1">
    <source>
        <dbReference type="Pfam" id="PF01966"/>
    </source>
</evidence>
<accession>A0A6J7GN86</accession>
<evidence type="ECO:0000313" key="5">
    <source>
        <dbReference type="EMBL" id="CAB5022307.1"/>
    </source>
</evidence>
<sequence length="198" mass="22419">MAEQTIERADDYRVAFTRMSDGTSEELNHIIEQANEHLHGHLVNNLLGSLQGLAGPTLGYRVDRLEHSLQTATRAHRDGARIDMVVAALFHDVGDMLAPANHSELAAAILEPYLDEECTWVVRHHGVFQGYHYWDKIGLDKNTRDRYRDSPFFDAAAHFCGAWDQEAFDPSYDTLPLSFFEPMAREVFARPATGFKTD</sequence>
<dbReference type="InterPro" id="IPR052567">
    <property type="entry name" value="OP_Dioxygenase"/>
</dbReference>
<reference evidence="4" key="1">
    <citation type="submission" date="2020-05" db="EMBL/GenBank/DDBJ databases">
        <authorList>
            <person name="Chiriac C."/>
            <person name="Salcher M."/>
            <person name="Ghai R."/>
            <person name="Kavagutti S V."/>
        </authorList>
    </citation>
    <scope>NUCLEOTIDE SEQUENCE</scope>
</reference>
<dbReference type="Pfam" id="PF01966">
    <property type="entry name" value="HD"/>
    <property type="match status" value="1"/>
</dbReference>
<dbReference type="EMBL" id="CAFBMH010000047">
    <property type="protein sequence ID" value="CAB4909927.1"/>
    <property type="molecule type" value="Genomic_DNA"/>
</dbReference>
<dbReference type="PANTHER" id="PTHR40202">
    <property type="match status" value="1"/>
</dbReference>
<dbReference type="EMBL" id="CAEZYR010000177">
    <property type="protein sequence ID" value="CAB4770231.1"/>
    <property type="molecule type" value="Genomic_DNA"/>
</dbReference>
<proteinExistence type="predicted"/>
<protein>
    <submittedName>
        <fullName evidence="4">Unannotated protein</fullName>
    </submittedName>
</protein>
<dbReference type="AlphaFoldDB" id="A0A6J7GN86"/>
<evidence type="ECO:0000313" key="3">
    <source>
        <dbReference type="EMBL" id="CAB4836686.1"/>
    </source>
</evidence>
<gene>
    <name evidence="2" type="ORF">UFOPK2754_03053</name>
    <name evidence="3" type="ORF">UFOPK3139_03130</name>
    <name evidence="4" type="ORF">UFOPK3543_01427</name>
    <name evidence="5" type="ORF">UFOPK3967_02842</name>
</gene>
<organism evidence="4">
    <name type="scientific">freshwater metagenome</name>
    <dbReference type="NCBI Taxonomy" id="449393"/>
    <lineage>
        <taxon>unclassified sequences</taxon>
        <taxon>metagenomes</taxon>
        <taxon>ecological metagenomes</taxon>
    </lineage>
</organism>
<evidence type="ECO:0000313" key="4">
    <source>
        <dbReference type="EMBL" id="CAB4909927.1"/>
    </source>
</evidence>
<evidence type="ECO:0000313" key="2">
    <source>
        <dbReference type="EMBL" id="CAB4770231.1"/>
    </source>
</evidence>
<feature type="domain" description="HD" evidence="1">
    <location>
        <begin position="64"/>
        <end position="135"/>
    </location>
</feature>
<dbReference type="InterPro" id="IPR006674">
    <property type="entry name" value="HD_domain"/>
</dbReference>
<dbReference type="EMBL" id="CAFABA010000217">
    <property type="protein sequence ID" value="CAB4836686.1"/>
    <property type="molecule type" value="Genomic_DNA"/>
</dbReference>
<dbReference type="PANTHER" id="PTHR40202:SF1">
    <property type="entry name" value="HD DOMAIN-CONTAINING PROTEIN"/>
    <property type="match status" value="1"/>
</dbReference>